<feature type="compositionally biased region" description="Low complexity" evidence="1">
    <location>
        <begin position="280"/>
        <end position="290"/>
    </location>
</feature>
<feature type="domain" description="PB1" evidence="2">
    <location>
        <begin position="72"/>
        <end position="180"/>
    </location>
</feature>
<feature type="compositionally biased region" description="Polar residues" evidence="1">
    <location>
        <begin position="563"/>
        <end position="576"/>
    </location>
</feature>
<organism evidence="3 4">
    <name type="scientific">Cuscuta campestris</name>
    <dbReference type="NCBI Taxonomy" id="132261"/>
    <lineage>
        <taxon>Eukaryota</taxon>
        <taxon>Viridiplantae</taxon>
        <taxon>Streptophyta</taxon>
        <taxon>Embryophyta</taxon>
        <taxon>Tracheophyta</taxon>
        <taxon>Spermatophyta</taxon>
        <taxon>Magnoliopsida</taxon>
        <taxon>eudicotyledons</taxon>
        <taxon>Gunneridae</taxon>
        <taxon>Pentapetalae</taxon>
        <taxon>asterids</taxon>
        <taxon>lamiids</taxon>
        <taxon>Solanales</taxon>
        <taxon>Convolvulaceae</taxon>
        <taxon>Cuscuteae</taxon>
        <taxon>Cuscuta</taxon>
        <taxon>Cuscuta subgen. Grammica</taxon>
        <taxon>Cuscuta sect. Cleistogrammica</taxon>
    </lineage>
</organism>
<feature type="compositionally biased region" description="Polar residues" evidence="1">
    <location>
        <begin position="531"/>
        <end position="550"/>
    </location>
</feature>
<dbReference type="CDD" id="cd06410">
    <property type="entry name" value="PB1_UP2"/>
    <property type="match status" value="1"/>
</dbReference>
<feature type="region of interest" description="Disordered" evidence="1">
    <location>
        <begin position="650"/>
        <end position="678"/>
    </location>
</feature>
<dbReference type="Proteomes" id="UP000595140">
    <property type="component" value="Unassembled WGS sequence"/>
</dbReference>
<evidence type="ECO:0000313" key="3">
    <source>
        <dbReference type="EMBL" id="VFQ66567.1"/>
    </source>
</evidence>
<dbReference type="InterPro" id="IPR000270">
    <property type="entry name" value="PB1_dom"/>
</dbReference>
<feature type="compositionally biased region" description="Low complexity" evidence="1">
    <location>
        <begin position="397"/>
        <end position="408"/>
    </location>
</feature>
<dbReference type="PANTHER" id="PTHR31066:SF27">
    <property type="entry name" value="EXPRESSED PROTEIN"/>
    <property type="match status" value="1"/>
</dbReference>
<feature type="compositionally biased region" description="Pro residues" evidence="1">
    <location>
        <begin position="373"/>
        <end position="396"/>
    </location>
</feature>
<evidence type="ECO:0000256" key="1">
    <source>
        <dbReference type="SAM" id="MobiDB-lite"/>
    </source>
</evidence>
<dbReference type="InterPro" id="IPR053793">
    <property type="entry name" value="PB1-like"/>
</dbReference>
<protein>
    <recommendedName>
        <fullName evidence="2">PB1 domain-containing protein</fullName>
    </recommendedName>
</protein>
<proteinExistence type="predicted"/>
<gene>
    <name evidence="3" type="ORF">CCAM_LOCUS8343</name>
</gene>
<dbReference type="PROSITE" id="PS51745">
    <property type="entry name" value="PB1"/>
    <property type="match status" value="1"/>
</dbReference>
<feature type="compositionally biased region" description="Polar residues" evidence="1">
    <location>
        <begin position="665"/>
        <end position="678"/>
    </location>
</feature>
<feature type="region of interest" description="Disordered" evidence="1">
    <location>
        <begin position="531"/>
        <end position="576"/>
    </location>
</feature>
<dbReference type="PANTHER" id="PTHR31066">
    <property type="entry name" value="OS05G0427100 PROTEIN-RELATED"/>
    <property type="match status" value="1"/>
</dbReference>
<dbReference type="EMBL" id="OOIL02000559">
    <property type="protein sequence ID" value="VFQ66567.1"/>
    <property type="molecule type" value="Genomic_DNA"/>
</dbReference>
<evidence type="ECO:0000313" key="4">
    <source>
        <dbReference type="Proteomes" id="UP000595140"/>
    </source>
</evidence>
<dbReference type="InterPro" id="IPR053198">
    <property type="entry name" value="Gynoecium_Dev_Regulator"/>
</dbReference>
<accession>A0A484KTU0</accession>
<dbReference type="SUPFAM" id="SSF54277">
    <property type="entry name" value="CAD &amp; PB1 domains"/>
    <property type="match status" value="1"/>
</dbReference>
<feature type="region of interest" description="Disordered" evidence="1">
    <location>
        <begin position="44"/>
        <end position="66"/>
    </location>
</feature>
<dbReference type="OrthoDB" id="774308at2759"/>
<sequence length="678" mass="72599">MDIPPLPTATTAAASAMAAAAAAAAGQPIQLPPAPAATHVNYADSVDSSPRSRNAESWDEPPPYAAGTGGGKLRLMCSYGGRIVPRPHDKSLCYVGGDTRIVVTDRHSSLSDLSLRLSKTLLNGRSFSLKYQLPNEELDSLISVTTDEDLENMIDEYDRINSNSNGGTKTSRLRLFLFPSKSDTISSIESLIESSTKSEDWFFSALNGATSTSTKVLSESSSVNCLLGLDDDVANGNSTGKDAEALQDGTNSSKNGGVNQSKGNSQDIHSVPDSPMLGMSSSFDSTSSTTPLGNLPPIRVRVEDNQRVGVEEHFSQMAIGVVAGGQKQQEEGGFAALTSPPAPPLPVAAVVAEYPSRIFSDDERSELGVPAGYPKPPHSQPPQQPPPQLQPKPTDLPSPGSVSSEGSGAHQLSRPKNYIYQEPIVHIQPGVRASASPVDPMINDPNGRTQVLQQQQLQDSGYVFPSHMDHHPQMHQHQQYVHAGQFVHHLPSGAMPITSYYPLYPSQQQHHPAMDHPYPVYIVQARPPTQSYNMPVQQTSEPSSAPSSLPQTPPAATVPPTTSEYNNLPPTSKTEMSAGSYRAVVAPQMVQLPPHPPQYAAGYSQIHHLPSQSVAAPTSAAPGNYAYAYADPTHPQIYYTQSPFAPQMSAAQYQTMKPAPGIPPETSQLPTENINQHN</sequence>
<feature type="region of interest" description="Disordered" evidence="1">
    <location>
        <begin position="363"/>
        <end position="412"/>
    </location>
</feature>
<name>A0A484KTU0_9ASTE</name>
<dbReference type="SMART" id="SM00666">
    <property type="entry name" value="PB1"/>
    <property type="match status" value="1"/>
</dbReference>
<evidence type="ECO:0000259" key="2">
    <source>
        <dbReference type="PROSITE" id="PS51745"/>
    </source>
</evidence>
<reference evidence="3 4" key="1">
    <citation type="submission" date="2018-04" db="EMBL/GenBank/DDBJ databases">
        <authorList>
            <person name="Vogel A."/>
        </authorList>
    </citation>
    <scope>NUCLEOTIDE SEQUENCE [LARGE SCALE GENOMIC DNA]</scope>
</reference>
<dbReference type="Gene3D" id="3.10.20.90">
    <property type="entry name" value="Phosphatidylinositol 3-kinase Catalytic Subunit, Chain A, domain 1"/>
    <property type="match status" value="1"/>
</dbReference>
<dbReference type="Pfam" id="PF00564">
    <property type="entry name" value="PB1"/>
    <property type="match status" value="1"/>
</dbReference>
<feature type="compositionally biased region" description="Polar residues" evidence="1">
    <location>
        <begin position="248"/>
        <end position="268"/>
    </location>
</feature>
<feature type="region of interest" description="Disordered" evidence="1">
    <location>
        <begin position="238"/>
        <end position="300"/>
    </location>
</feature>
<keyword evidence="4" id="KW-1185">Reference proteome</keyword>
<dbReference type="AlphaFoldDB" id="A0A484KTU0"/>